<accession>A0AAX4I5S2</accession>
<keyword evidence="2" id="KW-1133">Transmembrane helix</keyword>
<organism evidence="3 4">
    <name type="scientific">Colletotrichum destructivum</name>
    <dbReference type="NCBI Taxonomy" id="34406"/>
    <lineage>
        <taxon>Eukaryota</taxon>
        <taxon>Fungi</taxon>
        <taxon>Dikarya</taxon>
        <taxon>Ascomycota</taxon>
        <taxon>Pezizomycotina</taxon>
        <taxon>Sordariomycetes</taxon>
        <taxon>Hypocreomycetidae</taxon>
        <taxon>Glomerellales</taxon>
        <taxon>Glomerellaceae</taxon>
        <taxon>Colletotrichum</taxon>
        <taxon>Colletotrichum destructivum species complex</taxon>
    </lineage>
</organism>
<evidence type="ECO:0000313" key="3">
    <source>
        <dbReference type="EMBL" id="WQF78732.1"/>
    </source>
</evidence>
<dbReference type="AlphaFoldDB" id="A0AAX4I5S2"/>
<reference evidence="4" key="1">
    <citation type="journal article" date="2023" name="bioRxiv">
        <title>Complete genome of the Medicago anthracnose fungus, Colletotrichum destructivum, reveals a mini-chromosome-like region within a core chromosome.</title>
        <authorList>
            <person name="Lapalu N."/>
            <person name="Simon A."/>
            <person name="Lu A."/>
            <person name="Plaumann P.-L."/>
            <person name="Amselem J."/>
            <person name="Pigne S."/>
            <person name="Auger A."/>
            <person name="Koch C."/>
            <person name="Dallery J.-F."/>
            <person name="O'Connell R.J."/>
        </authorList>
    </citation>
    <scope>NUCLEOTIDE SEQUENCE [LARGE SCALE GENOMIC DNA]</scope>
    <source>
        <strain evidence="4">CBS 520.97</strain>
    </source>
</reference>
<dbReference type="KEGG" id="cdet:87940249"/>
<name>A0AAX4I5S2_9PEZI</name>
<dbReference type="GeneID" id="87940249"/>
<keyword evidence="2" id="KW-0812">Transmembrane</keyword>
<proteinExistence type="predicted"/>
<gene>
    <name evidence="3" type="ORF">CDEST_03746</name>
</gene>
<feature type="transmembrane region" description="Helical" evidence="2">
    <location>
        <begin position="15"/>
        <end position="33"/>
    </location>
</feature>
<dbReference type="EMBL" id="CP137306">
    <property type="protein sequence ID" value="WQF78732.1"/>
    <property type="molecule type" value="Genomic_DNA"/>
</dbReference>
<evidence type="ECO:0000256" key="2">
    <source>
        <dbReference type="SAM" id="Phobius"/>
    </source>
</evidence>
<keyword evidence="2" id="KW-0472">Membrane</keyword>
<dbReference type="RefSeq" id="XP_062775956.1">
    <property type="nucleotide sequence ID" value="XM_062919905.1"/>
</dbReference>
<evidence type="ECO:0000313" key="4">
    <source>
        <dbReference type="Proteomes" id="UP001322277"/>
    </source>
</evidence>
<protein>
    <submittedName>
        <fullName evidence="3">Uncharacterized protein</fullName>
    </submittedName>
</protein>
<feature type="region of interest" description="Disordered" evidence="1">
    <location>
        <begin position="67"/>
        <end position="119"/>
    </location>
</feature>
<keyword evidence="4" id="KW-1185">Reference proteome</keyword>
<dbReference type="Proteomes" id="UP001322277">
    <property type="component" value="Chromosome 2"/>
</dbReference>
<sequence>MNNTPPPLESREPELLCFALHCFVVLPLTGWLLQQQSNQRGFSAHHGNCPRQVSWLSCEYHRHRHFLDPRPSTDHSSDNPDTHPALPRDRQGLTTGQTYLAATPPCLPHSICESPSPQN</sequence>
<evidence type="ECO:0000256" key="1">
    <source>
        <dbReference type="SAM" id="MobiDB-lite"/>
    </source>
</evidence>
<feature type="compositionally biased region" description="Basic and acidic residues" evidence="1">
    <location>
        <begin position="67"/>
        <end position="91"/>
    </location>
</feature>